<feature type="region of interest" description="Disordered" evidence="1">
    <location>
        <begin position="1"/>
        <end position="27"/>
    </location>
</feature>
<organism evidence="2 3">
    <name type="scientific">Cirrhinus mrigala</name>
    <name type="common">Mrigala</name>
    <dbReference type="NCBI Taxonomy" id="683832"/>
    <lineage>
        <taxon>Eukaryota</taxon>
        <taxon>Metazoa</taxon>
        <taxon>Chordata</taxon>
        <taxon>Craniata</taxon>
        <taxon>Vertebrata</taxon>
        <taxon>Euteleostomi</taxon>
        <taxon>Actinopterygii</taxon>
        <taxon>Neopterygii</taxon>
        <taxon>Teleostei</taxon>
        <taxon>Ostariophysi</taxon>
        <taxon>Cypriniformes</taxon>
        <taxon>Cyprinidae</taxon>
        <taxon>Labeoninae</taxon>
        <taxon>Labeonini</taxon>
        <taxon>Cirrhinus</taxon>
    </lineage>
</organism>
<evidence type="ECO:0000256" key="1">
    <source>
        <dbReference type="SAM" id="MobiDB-lite"/>
    </source>
</evidence>
<feature type="non-terminal residue" evidence="2">
    <location>
        <position position="1"/>
    </location>
</feature>
<reference evidence="2 3" key="1">
    <citation type="submission" date="2024-05" db="EMBL/GenBank/DDBJ databases">
        <title>Genome sequencing and assembly of Indian major carp, Cirrhinus mrigala (Hamilton, 1822).</title>
        <authorList>
            <person name="Mohindra V."/>
            <person name="Chowdhury L.M."/>
            <person name="Lal K."/>
            <person name="Jena J.K."/>
        </authorList>
    </citation>
    <scope>NUCLEOTIDE SEQUENCE [LARGE SCALE GENOMIC DNA]</scope>
    <source>
        <strain evidence="2">CM1030</strain>
        <tissue evidence="2">Blood</tissue>
    </source>
</reference>
<protein>
    <submittedName>
        <fullName evidence="2">Uncharacterized protein</fullName>
    </submittedName>
</protein>
<gene>
    <name evidence="2" type="ORF">M9458_053350</name>
</gene>
<name>A0ABD0MRZ8_CIRMR</name>
<feature type="compositionally biased region" description="Basic and acidic residues" evidence="1">
    <location>
        <begin position="7"/>
        <end position="17"/>
    </location>
</feature>
<dbReference type="Proteomes" id="UP001529510">
    <property type="component" value="Unassembled WGS sequence"/>
</dbReference>
<sequence>ATFDFTEQEHEQEDTGKESTTQKPNDAASQLTALWGKKDTLAVVSVVPSQFREDIFVRHTDLLSLRPPNWLTAE</sequence>
<feature type="non-terminal residue" evidence="2">
    <location>
        <position position="74"/>
    </location>
</feature>
<comment type="caution">
    <text evidence="2">The sequence shown here is derived from an EMBL/GenBank/DDBJ whole genome shotgun (WGS) entry which is preliminary data.</text>
</comment>
<dbReference type="EMBL" id="JAMKFB020000248">
    <property type="protein sequence ID" value="KAL0151356.1"/>
    <property type="molecule type" value="Genomic_DNA"/>
</dbReference>
<feature type="compositionally biased region" description="Polar residues" evidence="1">
    <location>
        <begin position="18"/>
        <end position="27"/>
    </location>
</feature>
<proteinExistence type="predicted"/>
<accession>A0ABD0MRZ8</accession>
<dbReference type="AlphaFoldDB" id="A0ABD0MRZ8"/>
<evidence type="ECO:0000313" key="2">
    <source>
        <dbReference type="EMBL" id="KAL0151356.1"/>
    </source>
</evidence>
<keyword evidence="3" id="KW-1185">Reference proteome</keyword>
<evidence type="ECO:0000313" key="3">
    <source>
        <dbReference type="Proteomes" id="UP001529510"/>
    </source>
</evidence>